<evidence type="ECO:0000313" key="2">
    <source>
        <dbReference type="EMBL" id="KAF2743494.1"/>
    </source>
</evidence>
<dbReference type="EMBL" id="MU006597">
    <property type="protein sequence ID" value="KAF2743494.1"/>
    <property type="molecule type" value="Genomic_DNA"/>
</dbReference>
<proteinExistence type="predicted"/>
<evidence type="ECO:0000313" key="3">
    <source>
        <dbReference type="Proteomes" id="UP000799440"/>
    </source>
</evidence>
<keyword evidence="1" id="KW-0732">Signal</keyword>
<name>A0A6A6V181_9PLEO</name>
<accession>A0A6A6V181</accession>
<sequence length="269" mass="28727">MATGLVFFVIQSVAATQPAAAQQQVERFTPYWATGNATIDTGVSPLLGLLAERQVCNQGFGYCSSKFAAQRRREGPRDKLLISSDNGGCCPVGPNCCPWGCLDPGVLAVRVRFVLRDLHVATGNQCCRGGGSCEAGNNCYWDGFQGQGVCCTNNECTAWVLDGKTTSGEVLTQVPTLTVAPTRNEVPTTVTEVAATVTEVVAVARAWTYTVTWSYRSYFWTYDYFITGYLEERSGNDDAYGGGDGDGGGAFGVYRSYSDAGFFDSGGGD</sequence>
<gene>
    <name evidence="2" type="ORF">M011DRAFT_461703</name>
</gene>
<evidence type="ECO:0000256" key="1">
    <source>
        <dbReference type="SAM" id="SignalP"/>
    </source>
</evidence>
<reference evidence="2" key="1">
    <citation type="journal article" date="2020" name="Stud. Mycol.">
        <title>101 Dothideomycetes genomes: a test case for predicting lifestyles and emergence of pathogens.</title>
        <authorList>
            <person name="Haridas S."/>
            <person name="Albert R."/>
            <person name="Binder M."/>
            <person name="Bloem J."/>
            <person name="Labutti K."/>
            <person name="Salamov A."/>
            <person name="Andreopoulos B."/>
            <person name="Baker S."/>
            <person name="Barry K."/>
            <person name="Bills G."/>
            <person name="Bluhm B."/>
            <person name="Cannon C."/>
            <person name="Castanera R."/>
            <person name="Culley D."/>
            <person name="Daum C."/>
            <person name="Ezra D."/>
            <person name="Gonzalez J."/>
            <person name="Henrissat B."/>
            <person name="Kuo A."/>
            <person name="Liang C."/>
            <person name="Lipzen A."/>
            <person name="Lutzoni F."/>
            <person name="Magnuson J."/>
            <person name="Mondo S."/>
            <person name="Nolan M."/>
            <person name="Ohm R."/>
            <person name="Pangilinan J."/>
            <person name="Park H.-J."/>
            <person name="Ramirez L."/>
            <person name="Alfaro M."/>
            <person name="Sun H."/>
            <person name="Tritt A."/>
            <person name="Yoshinaga Y."/>
            <person name="Zwiers L.-H."/>
            <person name="Turgeon B."/>
            <person name="Goodwin S."/>
            <person name="Spatafora J."/>
            <person name="Crous P."/>
            <person name="Grigoriev I."/>
        </authorList>
    </citation>
    <scope>NUCLEOTIDE SEQUENCE</scope>
    <source>
        <strain evidence="2">CBS 119925</strain>
    </source>
</reference>
<organism evidence="2 3">
    <name type="scientific">Sporormia fimetaria CBS 119925</name>
    <dbReference type="NCBI Taxonomy" id="1340428"/>
    <lineage>
        <taxon>Eukaryota</taxon>
        <taxon>Fungi</taxon>
        <taxon>Dikarya</taxon>
        <taxon>Ascomycota</taxon>
        <taxon>Pezizomycotina</taxon>
        <taxon>Dothideomycetes</taxon>
        <taxon>Pleosporomycetidae</taxon>
        <taxon>Pleosporales</taxon>
        <taxon>Sporormiaceae</taxon>
        <taxon>Sporormia</taxon>
    </lineage>
</organism>
<dbReference type="AlphaFoldDB" id="A0A6A6V181"/>
<dbReference type="Proteomes" id="UP000799440">
    <property type="component" value="Unassembled WGS sequence"/>
</dbReference>
<protein>
    <submittedName>
        <fullName evidence="2">Uncharacterized protein</fullName>
    </submittedName>
</protein>
<keyword evidence="3" id="KW-1185">Reference proteome</keyword>
<feature type="chain" id="PRO_5025657825" evidence="1">
    <location>
        <begin position="22"/>
        <end position="269"/>
    </location>
</feature>
<feature type="signal peptide" evidence="1">
    <location>
        <begin position="1"/>
        <end position="21"/>
    </location>
</feature>